<reference evidence="7 8" key="1">
    <citation type="submission" date="2019-11" db="EMBL/GenBank/DDBJ databases">
        <title>Acidiferrimicrobium australis gen. nov., sp. nov., an acidophilic and obligately heterotrophic, member of the Actinobacteria that catalyses dissimilatory oxido- reduction of iron isolated from metal-rich acidic water in Chile.</title>
        <authorList>
            <person name="Gonzalez D."/>
            <person name="Huber K."/>
            <person name="Hedrich S."/>
            <person name="Rojas-Villalobos C."/>
            <person name="Quatrini R."/>
            <person name="Dinamarca M.A."/>
            <person name="Schwarz A."/>
            <person name="Canales C."/>
            <person name="Nancucheo I."/>
        </authorList>
    </citation>
    <scope>NUCLEOTIDE SEQUENCE [LARGE SCALE GENOMIC DNA]</scope>
    <source>
        <strain evidence="7 8">USS-CCA1</strain>
    </source>
</reference>
<dbReference type="InterPro" id="IPR003594">
    <property type="entry name" value="HATPase_dom"/>
</dbReference>
<evidence type="ECO:0000313" key="7">
    <source>
        <dbReference type="EMBL" id="MST32270.1"/>
    </source>
</evidence>
<sequence length="404" mass="43196">PPGPPAARRAGSAPSRLRPDPRRCHDVTVPYHRVRDAAKLHALLDAVLVIESDLDLLPLLRRIVRAAVDLVGARYGALGVLSPSGKGLSEFVYEGMDDELVRTIGHLPEGRGILGLLITHPEAIRLDDLTAHPAAVGFPAGHPPMASFLGMPVRLRDRVFGNLYLTEKIGGGPFTEEDEQLASALATAAGLAIENARLHARVRQLSLTEDRERIARDLHDTVIQRIFAVALSLQAVEARAAVDAHLADRLRYAVDDLDETIRQIRTTIFALEPPPTAVAQLRSEALAVCTEARRSLGFEPELRFDGAVDAVPPSIGGDALATLREALSNVARHARASRVTVSLVATDGALTVSVVDDGVGYQPLEGGNGLPNMAQRAEALGGRFHVAARPGGGTELEWRVPLPA</sequence>
<dbReference type="EMBL" id="WJHE01000260">
    <property type="protein sequence ID" value="MST32270.1"/>
    <property type="molecule type" value="Genomic_DNA"/>
</dbReference>
<accession>A0ABW9QRV6</accession>
<feature type="domain" description="Histidine kinase/HSP90-like ATPase" evidence="6">
    <location>
        <begin position="315"/>
        <end position="404"/>
    </location>
</feature>
<comment type="caution">
    <text evidence="7">The sequence shown here is derived from an EMBL/GenBank/DDBJ whole genome shotgun (WGS) entry which is preliminary data.</text>
</comment>
<dbReference type="Pfam" id="PF07730">
    <property type="entry name" value="HisKA_3"/>
    <property type="match status" value="1"/>
</dbReference>
<evidence type="ECO:0000259" key="6">
    <source>
        <dbReference type="SMART" id="SM00387"/>
    </source>
</evidence>
<protein>
    <submittedName>
        <fullName evidence="7">GAF domain-containing protein</fullName>
    </submittedName>
</protein>
<dbReference type="InterPro" id="IPR029016">
    <property type="entry name" value="GAF-like_dom_sf"/>
</dbReference>
<feature type="compositionally biased region" description="Low complexity" evidence="4">
    <location>
        <begin position="1"/>
        <end position="16"/>
    </location>
</feature>
<dbReference type="InterPro" id="IPR050482">
    <property type="entry name" value="Sensor_HK_TwoCompSys"/>
</dbReference>
<dbReference type="InterPro" id="IPR003018">
    <property type="entry name" value="GAF"/>
</dbReference>
<dbReference type="InterPro" id="IPR036890">
    <property type="entry name" value="HATPase_C_sf"/>
</dbReference>
<name>A0ABW9QRV6_9ACTN</name>
<dbReference type="SMART" id="SM00387">
    <property type="entry name" value="HATPase_c"/>
    <property type="match status" value="1"/>
</dbReference>
<feature type="non-terminal residue" evidence="7">
    <location>
        <position position="404"/>
    </location>
</feature>
<evidence type="ECO:0000256" key="3">
    <source>
        <dbReference type="ARBA" id="ARBA00023012"/>
    </source>
</evidence>
<dbReference type="InterPro" id="IPR011712">
    <property type="entry name" value="Sig_transdc_His_kin_sub3_dim/P"/>
</dbReference>
<evidence type="ECO:0000313" key="8">
    <source>
        <dbReference type="Proteomes" id="UP000437736"/>
    </source>
</evidence>
<dbReference type="Pfam" id="PF13185">
    <property type="entry name" value="GAF_2"/>
    <property type="match status" value="1"/>
</dbReference>
<keyword evidence="3" id="KW-0902">Two-component regulatory system</keyword>
<gene>
    <name evidence="7" type="ORF">GHK86_05970</name>
</gene>
<dbReference type="SUPFAM" id="SSF55874">
    <property type="entry name" value="ATPase domain of HSP90 chaperone/DNA topoisomerase II/histidine kinase"/>
    <property type="match status" value="1"/>
</dbReference>
<evidence type="ECO:0000256" key="2">
    <source>
        <dbReference type="ARBA" id="ARBA00022777"/>
    </source>
</evidence>
<feature type="domain" description="GAF" evidence="5">
    <location>
        <begin position="55"/>
        <end position="203"/>
    </location>
</feature>
<organism evidence="7 8">
    <name type="scientific">Acidiferrimicrobium australe</name>
    <dbReference type="NCBI Taxonomy" id="2664430"/>
    <lineage>
        <taxon>Bacteria</taxon>
        <taxon>Bacillati</taxon>
        <taxon>Actinomycetota</taxon>
        <taxon>Acidimicrobiia</taxon>
        <taxon>Acidimicrobiales</taxon>
        <taxon>Acidimicrobiaceae</taxon>
        <taxon>Acidiferrimicrobium</taxon>
    </lineage>
</organism>
<evidence type="ECO:0000256" key="1">
    <source>
        <dbReference type="ARBA" id="ARBA00022679"/>
    </source>
</evidence>
<dbReference type="PANTHER" id="PTHR24421:SF61">
    <property type="entry name" value="OXYGEN SENSOR HISTIDINE KINASE NREB"/>
    <property type="match status" value="1"/>
</dbReference>
<feature type="region of interest" description="Disordered" evidence="4">
    <location>
        <begin position="1"/>
        <end position="24"/>
    </location>
</feature>
<keyword evidence="1" id="KW-0808">Transferase</keyword>
<dbReference type="CDD" id="cd16917">
    <property type="entry name" value="HATPase_UhpB-NarQ-NarX-like"/>
    <property type="match status" value="1"/>
</dbReference>
<dbReference type="PANTHER" id="PTHR24421">
    <property type="entry name" value="NITRATE/NITRITE SENSOR PROTEIN NARX-RELATED"/>
    <property type="match status" value="1"/>
</dbReference>
<dbReference type="Pfam" id="PF02518">
    <property type="entry name" value="HATPase_c"/>
    <property type="match status" value="1"/>
</dbReference>
<evidence type="ECO:0000259" key="5">
    <source>
        <dbReference type="SMART" id="SM00065"/>
    </source>
</evidence>
<proteinExistence type="predicted"/>
<feature type="non-terminal residue" evidence="7">
    <location>
        <position position="1"/>
    </location>
</feature>
<dbReference type="SMART" id="SM00065">
    <property type="entry name" value="GAF"/>
    <property type="match status" value="1"/>
</dbReference>
<evidence type="ECO:0000256" key="4">
    <source>
        <dbReference type="SAM" id="MobiDB-lite"/>
    </source>
</evidence>
<dbReference type="SUPFAM" id="SSF55781">
    <property type="entry name" value="GAF domain-like"/>
    <property type="match status" value="1"/>
</dbReference>
<keyword evidence="8" id="KW-1185">Reference proteome</keyword>
<dbReference type="Gene3D" id="3.30.565.10">
    <property type="entry name" value="Histidine kinase-like ATPase, C-terminal domain"/>
    <property type="match status" value="1"/>
</dbReference>
<dbReference type="Proteomes" id="UP000437736">
    <property type="component" value="Unassembled WGS sequence"/>
</dbReference>
<keyword evidence="2" id="KW-0418">Kinase</keyword>
<dbReference type="Gene3D" id="3.30.450.40">
    <property type="match status" value="1"/>
</dbReference>
<dbReference type="Gene3D" id="1.20.5.1930">
    <property type="match status" value="1"/>
</dbReference>